<dbReference type="STRING" id="1121284.SAMN05660493_01881"/>
<dbReference type="AlphaFoldDB" id="A0A1U7PWA3"/>
<dbReference type="EMBL" id="FTPU01000018">
    <property type="protein sequence ID" value="SIT97169.1"/>
    <property type="molecule type" value="Genomic_DNA"/>
</dbReference>
<sequence length="200" mass="23260">MKSLYLIIFLSFISITGQYIRISPEFSSNSVKGSSLNILKTNIQVYSLKVGIDYAEHEKFFVSSNLGYKQRGGRENNPLIIGDWNKITKRWNYISFDSYISYKFNIPDAYFYLGIGPEINFLLSRDPFDNTPYENDYELNKTLFSANIQLGFTRYFGDFRFSAYSYYNSNLSKLGKSYYNNLSNNGFNFGISFAYNLDKL</sequence>
<evidence type="ECO:0000313" key="2">
    <source>
        <dbReference type="Proteomes" id="UP000187261"/>
    </source>
</evidence>
<keyword evidence="2" id="KW-1185">Reference proteome</keyword>
<evidence type="ECO:0008006" key="3">
    <source>
        <dbReference type="Google" id="ProtNLM"/>
    </source>
</evidence>
<organism evidence="1 2">
    <name type="scientific">Epilithonimonas bovis DSM 19482</name>
    <dbReference type="NCBI Taxonomy" id="1121284"/>
    <lineage>
        <taxon>Bacteria</taxon>
        <taxon>Pseudomonadati</taxon>
        <taxon>Bacteroidota</taxon>
        <taxon>Flavobacteriia</taxon>
        <taxon>Flavobacteriales</taxon>
        <taxon>Weeksellaceae</taxon>
        <taxon>Chryseobacterium group</taxon>
        <taxon>Epilithonimonas</taxon>
    </lineage>
</organism>
<reference evidence="2" key="1">
    <citation type="submission" date="2016-10" db="EMBL/GenBank/DDBJ databases">
        <authorList>
            <person name="Varghese N."/>
            <person name="Submissions S."/>
        </authorList>
    </citation>
    <scope>NUCLEOTIDE SEQUENCE [LARGE SCALE GENOMIC DNA]</scope>
    <source>
        <strain evidence="2">DSM 19482</strain>
    </source>
</reference>
<protein>
    <recommendedName>
        <fullName evidence="3">Outer membrane protein beta-barrel domain-containing protein</fullName>
    </recommendedName>
</protein>
<accession>A0A1U7PWA3</accession>
<proteinExistence type="predicted"/>
<dbReference type="Proteomes" id="UP000187261">
    <property type="component" value="Unassembled WGS sequence"/>
</dbReference>
<name>A0A1U7PWA3_9FLAO</name>
<gene>
    <name evidence="1" type="ORF">SAMN05660493_01881</name>
</gene>
<dbReference type="OrthoDB" id="947434at2"/>
<evidence type="ECO:0000313" key="1">
    <source>
        <dbReference type="EMBL" id="SIT97169.1"/>
    </source>
</evidence>
<dbReference type="RefSeq" id="WP_076783353.1">
    <property type="nucleotide sequence ID" value="NZ_FTPU01000018.1"/>
</dbReference>